<feature type="transmembrane region" description="Helical" evidence="17">
    <location>
        <begin position="289"/>
        <end position="308"/>
    </location>
</feature>
<evidence type="ECO:0000256" key="6">
    <source>
        <dbReference type="ARBA" id="ARBA00022617"/>
    </source>
</evidence>
<keyword evidence="11 14" id="KW-0408">Iron</keyword>
<evidence type="ECO:0000256" key="3">
    <source>
        <dbReference type="ARBA" id="ARBA00004174"/>
    </source>
</evidence>
<keyword evidence="6 14" id="KW-0349">Heme</keyword>
<evidence type="ECO:0000313" key="18">
    <source>
        <dbReference type="EMBL" id="KAK3912735.1"/>
    </source>
</evidence>
<evidence type="ECO:0000256" key="10">
    <source>
        <dbReference type="ARBA" id="ARBA00023002"/>
    </source>
</evidence>
<feature type="transmembrane region" description="Helical" evidence="17">
    <location>
        <begin position="70"/>
        <end position="90"/>
    </location>
</feature>
<keyword evidence="17" id="KW-0812">Transmembrane</keyword>
<evidence type="ECO:0000256" key="17">
    <source>
        <dbReference type="SAM" id="Phobius"/>
    </source>
</evidence>
<evidence type="ECO:0000256" key="11">
    <source>
        <dbReference type="ARBA" id="ARBA00023004"/>
    </source>
</evidence>
<evidence type="ECO:0000256" key="5">
    <source>
        <dbReference type="ARBA" id="ARBA00010617"/>
    </source>
</evidence>
<dbReference type="InterPro" id="IPR050476">
    <property type="entry name" value="Insect_CytP450_Detox"/>
</dbReference>
<dbReference type="GO" id="GO:0005506">
    <property type="term" value="F:iron ion binding"/>
    <property type="evidence" value="ECO:0007669"/>
    <property type="project" value="InterPro"/>
</dbReference>
<dbReference type="PRINTS" id="PR00465">
    <property type="entry name" value="EP450IV"/>
</dbReference>
<evidence type="ECO:0000256" key="15">
    <source>
        <dbReference type="RuleBase" id="RU000461"/>
    </source>
</evidence>
<dbReference type="GO" id="GO:0005789">
    <property type="term" value="C:endoplasmic reticulum membrane"/>
    <property type="evidence" value="ECO:0007669"/>
    <property type="project" value="UniProtKB-SubCell"/>
</dbReference>
<dbReference type="GO" id="GO:0004497">
    <property type="term" value="F:monooxygenase activity"/>
    <property type="evidence" value="ECO:0007669"/>
    <property type="project" value="UniProtKB-KW"/>
</dbReference>
<dbReference type="GO" id="GO:0020037">
    <property type="term" value="F:heme binding"/>
    <property type="evidence" value="ECO:0007669"/>
    <property type="project" value="InterPro"/>
</dbReference>
<keyword evidence="10 15" id="KW-0560">Oxidoreductase</keyword>
<evidence type="ECO:0000256" key="16">
    <source>
        <dbReference type="SAM" id="MobiDB-lite"/>
    </source>
</evidence>
<comment type="subcellular location">
    <subcellularLocation>
        <location evidence="4">Endoplasmic reticulum membrane</location>
        <topology evidence="4">Peripheral membrane protein</topology>
    </subcellularLocation>
    <subcellularLocation>
        <location evidence="3">Microsome membrane</location>
        <topology evidence="3">Peripheral membrane protein</topology>
    </subcellularLocation>
</comment>
<evidence type="ECO:0000256" key="4">
    <source>
        <dbReference type="ARBA" id="ARBA00004406"/>
    </source>
</evidence>
<comment type="function">
    <text evidence="2">May be involved in the metabolism of insect hormones and in the breakdown of synthetic insecticides.</text>
</comment>
<dbReference type="PROSITE" id="PS00086">
    <property type="entry name" value="CYTOCHROME_P450"/>
    <property type="match status" value="1"/>
</dbReference>
<evidence type="ECO:0000256" key="9">
    <source>
        <dbReference type="ARBA" id="ARBA00022848"/>
    </source>
</evidence>
<keyword evidence="13 17" id="KW-0472">Membrane</keyword>
<protein>
    <submittedName>
        <fullName evidence="18">Cytochrome P450 6a14</fullName>
    </submittedName>
</protein>
<dbReference type="Pfam" id="PF00067">
    <property type="entry name" value="p450"/>
    <property type="match status" value="1"/>
</dbReference>
<organism evidence="18 19">
    <name type="scientific">Frankliniella fusca</name>
    <dbReference type="NCBI Taxonomy" id="407009"/>
    <lineage>
        <taxon>Eukaryota</taxon>
        <taxon>Metazoa</taxon>
        <taxon>Ecdysozoa</taxon>
        <taxon>Arthropoda</taxon>
        <taxon>Hexapoda</taxon>
        <taxon>Insecta</taxon>
        <taxon>Pterygota</taxon>
        <taxon>Neoptera</taxon>
        <taxon>Paraneoptera</taxon>
        <taxon>Thysanoptera</taxon>
        <taxon>Terebrantia</taxon>
        <taxon>Thripoidea</taxon>
        <taxon>Thripidae</taxon>
        <taxon>Frankliniella</taxon>
    </lineage>
</organism>
<dbReference type="PANTHER" id="PTHR24292">
    <property type="entry name" value="CYTOCHROME P450"/>
    <property type="match status" value="1"/>
</dbReference>
<feature type="region of interest" description="Disordered" evidence="16">
    <location>
        <begin position="1"/>
        <end position="22"/>
    </location>
</feature>
<evidence type="ECO:0000256" key="13">
    <source>
        <dbReference type="ARBA" id="ARBA00023136"/>
    </source>
</evidence>
<proteinExistence type="inferred from homology"/>
<dbReference type="InterPro" id="IPR002403">
    <property type="entry name" value="Cyt_P450_E_grp-IV"/>
</dbReference>
<feature type="binding site" description="axial binding residue" evidence="14">
    <location>
        <position position="519"/>
    </location>
    <ligand>
        <name>heme</name>
        <dbReference type="ChEBI" id="CHEBI:30413"/>
    </ligand>
    <ligandPart>
        <name>Fe</name>
        <dbReference type="ChEBI" id="CHEBI:18248"/>
    </ligandPart>
</feature>
<keyword evidence="7 14" id="KW-0479">Metal-binding</keyword>
<dbReference type="EMBL" id="JAHWGI010000302">
    <property type="protein sequence ID" value="KAK3912735.1"/>
    <property type="molecule type" value="Genomic_DNA"/>
</dbReference>
<reference evidence="18" key="2">
    <citation type="journal article" date="2023" name="BMC Genomics">
        <title>Pest status, molecular evolution, and epigenetic factors derived from the genome assembly of Frankliniella fusca, a thysanopteran phytovirus vector.</title>
        <authorList>
            <person name="Catto M.A."/>
            <person name="Labadie P.E."/>
            <person name="Jacobson A.L."/>
            <person name="Kennedy G.G."/>
            <person name="Srinivasan R."/>
            <person name="Hunt B.G."/>
        </authorList>
    </citation>
    <scope>NUCLEOTIDE SEQUENCE</scope>
    <source>
        <strain evidence="18">PL_HMW_Pooled</strain>
    </source>
</reference>
<evidence type="ECO:0000256" key="12">
    <source>
        <dbReference type="ARBA" id="ARBA00023033"/>
    </source>
</evidence>
<evidence type="ECO:0000313" key="19">
    <source>
        <dbReference type="Proteomes" id="UP001219518"/>
    </source>
</evidence>
<evidence type="ECO:0000256" key="7">
    <source>
        <dbReference type="ARBA" id="ARBA00022723"/>
    </source>
</evidence>
<gene>
    <name evidence="18" type="ORF">KUF71_004685</name>
</gene>
<keyword evidence="17" id="KW-1133">Transmembrane helix</keyword>
<comment type="similarity">
    <text evidence="5 15">Belongs to the cytochrome P450 family.</text>
</comment>
<dbReference type="SUPFAM" id="SSF48264">
    <property type="entry name" value="Cytochrome P450"/>
    <property type="match status" value="1"/>
</dbReference>
<dbReference type="FunFam" id="1.10.630.10:FF:000042">
    <property type="entry name" value="Cytochrome P450"/>
    <property type="match status" value="1"/>
</dbReference>
<keyword evidence="8" id="KW-0256">Endoplasmic reticulum</keyword>
<dbReference type="InterPro" id="IPR036396">
    <property type="entry name" value="Cyt_P450_sf"/>
</dbReference>
<evidence type="ECO:0000256" key="8">
    <source>
        <dbReference type="ARBA" id="ARBA00022824"/>
    </source>
</evidence>
<dbReference type="AlphaFoldDB" id="A0AAE1H344"/>
<dbReference type="PANTHER" id="PTHR24292:SF54">
    <property type="entry name" value="CYP9F3-RELATED"/>
    <property type="match status" value="1"/>
</dbReference>
<feature type="compositionally biased region" description="Basic and acidic residues" evidence="16">
    <location>
        <begin position="1"/>
        <end position="10"/>
    </location>
</feature>
<dbReference type="InterPro" id="IPR017972">
    <property type="entry name" value="Cyt_P450_CS"/>
</dbReference>
<keyword evidence="19" id="KW-1185">Reference proteome</keyword>
<dbReference type="Proteomes" id="UP001219518">
    <property type="component" value="Unassembled WGS sequence"/>
</dbReference>
<comment type="caution">
    <text evidence="18">The sequence shown here is derived from an EMBL/GenBank/DDBJ whole genome shotgun (WGS) entry which is preliminary data.</text>
</comment>
<dbReference type="PRINTS" id="PR00385">
    <property type="entry name" value="P450"/>
</dbReference>
<reference evidence="18" key="1">
    <citation type="submission" date="2021-07" db="EMBL/GenBank/DDBJ databases">
        <authorList>
            <person name="Catto M.A."/>
            <person name="Jacobson A."/>
            <person name="Kennedy G."/>
            <person name="Labadie P."/>
            <person name="Hunt B.G."/>
            <person name="Srinivasan R."/>
        </authorList>
    </citation>
    <scope>NUCLEOTIDE SEQUENCE</scope>
    <source>
        <strain evidence="18">PL_HMW_Pooled</strain>
        <tissue evidence="18">Head</tissue>
    </source>
</reference>
<comment type="cofactor">
    <cofactor evidence="1 14">
        <name>heme</name>
        <dbReference type="ChEBI" id="CHEBI:30413"/>
    </cofactor>
</comment>
<evidence type="ECO:0000256" key="1">
    <source>
        <dbReference type="ARBA" id="ARBA00001971"/>
    </source>
</evidence>
<evidence type="ECO:0000256" key="2">
    <source>
        <dbReference type="ARBA" id="ARBA00003690"/>
    </source>
</evidence>
<accession>A0AAE1H344</accession>
<dbReference type="CDD" id="cd11056">
    <property type="entry name" value="CYP6-like"/>
    <property type="match status" value="1"/>
</dbReference>
<evidence type="ECO:0000256" key="14">
    <source>
        <dbReference type="PIRSR" id="PIRSR602403-1"/>
    </source>
</evidence>
<dbReference type="InterPro" id="IPR001128">
    <property type="entry name" value="Cyt_P450"/>
</dbReference>
<keyword evidence="12 15" id="KW-0503">Monooxygenase</keyword>
<dbReference type="Gene3D" id="1.10.630.10">
    <property type="entry name" value="Cytochrome P450"/>
    <property type="match status" value="1"/>
</dbReference>
<sequence>MSTRSRAEPRLKRRLGPAGLGLEGRIASHRSRAASSQPPAAVRQSDQASPVLLPPEWGQDAPPLLRPASAMLTAVLAVVATLLALLWVYFSWNFDYWSKRGVKSCNPFSLFGDRGAGLPFGKPFWSLLDPVYEKYRGAERFVGTFQARQPVLVVLDPELAKTILTKEFSTFHGRGQPIDEENDKLSLNLFNINGPRWKNLRSRLSPTFTSGKLRLMIPLMEDVNKELIARVRELSTEKGADGQVEFKDMLLRYATDVIGSVAFGISCNSLKGEVNEFYKMTREVFSRSFLFILRVFLVSIHPLFVKLMPFKSIFNKTTNFFIKLMKDTVEYREANKIERNDFVHLMMQLREDDRLETDRVHHIEFNHSVMTAQAFLFFIAGLDSIANTVGFSLHELAIEPELQQRAADEVRDMLHKHGGMTYDAVKNMNLIERIIRESLRKWGPVGMLTRAPNAPFKIPDTDVVIDESVLVQIPVWQMQHDPTFFPEPQRFDPDRFTEENKEQRHSYAYLPFGEGPRFCIAERFAVLEMKLVLATLIDKFVFTVGSKTDVSMQLDTKQFSPTPKSGFWLRVEDRP</sequence>
<dbReference type="GO" id="GO:0016705">
    <property type="term" value="F:oxidoreductase activity, acting on paired donors, with incorporation or reduction of molecular oxygen"/>
    <property type="evidence" value="ECO:0007669"/>
    <property type="project" value="InterPro"/>
</dbReference>
<name>A0AAE1H344_9NEOP</name>
<keyword evidence="9" id="KW-0492">Microsome</keyword>